<sequence length="90" mass="10244">MAEPTQLDRTFNIIMRGMVETGQAPHYTQIAKELGVSMEEGRQALHNLINSGVPGWLYPKTDLLVSMAPFHNLQNQYRITIDGLQKWFGQ</sequence>
<name>A0A3A4N3I5_ABYX5</name>
<dbReference type="Gene3D" id="3.30.450.410">
    <property type="match status" value="1"/>
</dbReference>
<dbReference type="Proteomes" id="UP000265882">
    <property type="component" value="Unassembled WGS sequence"/>
</dbReference>
<comment type="caution">
    <text evidence="1">The sequence shown here is derived from an EMBL/GenBank/DDBJ whole genome shotgun (WGS) entry which is preliminary data.</text>
</comment>
<dbReference type="AlphaFoldDB" id="A0A3A4N3I5"/>
<gene>
    <name evidence="1" type="ORF">C4520_21635</name>
</gene>
<evidence type="ECO:0000313" key="2">
    <source>
        <dbReference type="Proteomes" id="UP000265882"/>
    </source>
</evidence>
<organism evidence="1 2">
    <name type="scientific">Abyssobacteria bacterium (strain SURF_5)</name>
    <dbReference type="NCBI Taxonomy" id="2093360"/>
    <lineage>
        <taxon>Bacteria</taxon>
        <taxon>Pseudomonadati</taxon>
        <taxon>Candidatus Hydrogenedentota</taxon>
        <taxon>Candidatus Abyssobacteria</taxon>
    </lineage>
</organism>
<accession>A0A3A4N3I5</accession>
<protein>
    <recommendedName>
        <fullName evidence="3">LexA repressor DNA-binding domain-containing protein</fullName>
    </recommendedName>
</protein>
<evidence type="ECO:0008006" key="3">
    <source>
        <dbReference type="Google" id="ProtNLM"/>
    </source>
</evidence>
<dbReference type="EMBL" id="QZKU01000144">
    <property type="protein sequence ID" value="RJP14319.1"/>
    <property type="molecule type" value="Genomic_DNA"/>
</dbReference>
<reference evidence="1 2" key="1">
    <citation type="journal article" date="2017" name="ISME J.">
        <title>Energy and carbon metabolisms in a deep terrestrial subsurface fluid microbial community.</title>
        <authorList>
            <person name="Momper L."/>
            <person name="Jungbluth S.P."/>
            <person name="Lee M.D."/>
            <person name="Amend J.P."/>
        </authorList>
    </citation>
    <scope>NUCLEOTIDE SEQUENCE [LARGE SCALE GENOMIC DNA]</scope>
    <source>
        <strain evidence="1">SURF_5</strain>
    </source>
</reference>
<dbReference type="InterPro" id="IPR053717">
    <property type="entry name" value="MerB_lyase_sf"/>
</dbReference>
<evidence type="ECO:0000313" key="1">
    <source>
        <dbReference type="EMBL" id="RJP14319.1"/>
    </source>
</evidence>
<proteinExistence type="predicted"/>